<keyword evidence="3" id="KW-1185">Reference proteome</keyword>
<reference evidence="2 3" key="1">
    <citation type="journal article" date="2015" name="Genome Announc.">
        <title>Draft Genome Sequence and Gene Annotation of the Entomopathogenic Fungus Verticillium hemipterigenum.</title>
        <authorList>
            <person name="Horn F."/>
            <person name="Habel A."/>
            <person name="Scharf D.H."/>
            <person name="Dworschak J."/>
            <person name="Brakhage A.A."/>
            <person name="Guthke R."/>
            <person name="Hertweck C."/>
            <person name="Linde J."/>
        </authorList>
    </citation>
    <scope>NUCLEOTIDE SEQUENCE [LARGE SCALE GENOMIC DNA]</scope>
</reference>
<dbReference type="Pfam" id="PF17109">
    <property type="entry name" value="Goodbye"/>
    <property type="match status" value="1"/>
</dbReference>
<dbReference type="PANTHER" id="PTHR10039">
    <property type="entry name" value="AMELOGENIN"/>
    <property type="match status" value="1"/>
</dbReference>
<evidence type="ECO:0000313" key="3">
    <source>
        <dbReference type="Proteomes" id="UP000039046"/>
    </source>
</evidence>
<dbReference type="AlphaFoldDB" id="A0A0A1SV81"/>
<accession>A0A0A1SV81</accession>
<name>A0A0A1SV81_9HYPO</name>
<gene>
    <name evidence="2" type="ORF">VHEMI04431</name>
</gene>
<dbReference type="STRING" id="1531966.A0A0A1SV81"/>
<evidence type="ECO:0000313" key="2">
    <source>
        <dbReference type="EMBL" id="CEJ87488.1"/>
    </source>
</evidence>
<proteinExistence type="predicted"/>
<protein>
    <recommendedName>
        <fullName evidence="1">Fungal STAND N-terminal Goodbye domain-containing protein</fullName>
    </recommendedName>
</protein>
<dbReference type="InterPro" id="IPR031350">
    <property type="entry name" value="Goodbye_dom"/>
</dbReference>
<organism evidence="2 3">
    <name type="scientific">[Torrubiella] hemipterigena</name>
    <dbReference type="NCBI Taxonomy" id="1531966"/>
    <lineage>
        <taxon>Eukaryota</taxon>
        <taxon>Fungi</taxon>
        <taxon>Dikarya</taxon>
        <taxon>Ascomycota</taxon>
        <taxon>Pezizomycotina</taxon>
        <taxon>Sordariomycetes</taxon>
        <taxon>Hypocreomycetidae</taxon>
        <taxon>Hypocreales</taxon>
        <taxon>Clavicipitaceae</taxon>
        <taxon>Clavicipitaceae incertae sedis</taxon>
        <taxon>'Torrubiella' clade</taxon>
    </lineage>
</organism>
<sequence>MSQSEIIGDNSPNLMLMWQEAIVNYVRITGNKNGITIRRTASISDILAELDQKRESFNHKRHDGSKWDRFRGLIRDSLAPIQALSDIAAQASKAVFPPSEAIFSAVRYLITTANNVSGDYDKLDEFFIDVNSYLTGIEMWEHQIPLVLGLNSAITTVFSSILLLCGTYTKYIQKKRVVKAFQSLLSGEDKELKEAHRQFQKAVQRGRDIVQNATLSSATQTYENTREVRGNFQRAFSSLDRIEQTIYSSTQGANNINRYLDSQERDSTLDWLSTFDFRKQQRDIFSKYCDNTGQWLLNAGPFQKWVYSRQPSTLWCPGDRMAINPRILYISLIFFSW</sequence>
<dbReference type="PANTHER" id="PTHR10039:SF15">
    <property type="entry name" value="NACHT DOMAIN-CONTAINING PROTEIN"/>
    <property type="match status" value="1"/>
</dbReference>
<dbReference type="OrthoDB" id="5084847at2759"/>
<dbReference type="Proteomes" id="UP000039046">
    <property type="component" value="Unassembled WGS sequence"/>
</dbReference>
<dbReference type="HOGENOM" id="CLU_824351_0_0_1"/>
<evidence type="ECO:0000259" key="1">
    <source>
        <dbReference type="Pfam" id="PF17109"/>
    </source>
</evidence>
<feature type="domain" description="Fungal STAND N-terminal Goodbye" evidence="1">
    <location>
        <begin position="18"/>
        <end position="137"/>
    </location>
</feature>
<dbReference type="EMBL" id="CDHN01000002">
    <property type="protein sequence ID" value="CEJ87488.1"/>
    <property type="molecule type" value="Genomic_DNA"/>
</dbReference>